<sequence length="672" mass="75274">MAQFIPSSPSPTTLLLSNTTTTTTTSNISTKTHKTPSLPIQTHKHQFHHNNTTLPLPLLLSKNPHTICKQIQTLARQDHLHQALSILTTHPHLPINPTTFSALIAAAIRSKSLPHALLIHSHISLNSLHRNEFLLAKLLHLYSACGASDHAHQLLNHRASSVYPWNSLIRGQVVNGNRGFGDVVDTYSKMRQLGLDLNVYSFSCFIKSLAGAAAAREGFKAHGLLIKNGFGSGSIVIQTSLIDFYFKCRKVQLARKVFDEMPERDVVVYGAAIAGFAHNGLYREVLECLKKMRIEGVVVNSVIVTSVLPVIGDLKLRILGREVHGYVIKTKNYVNHSFVKSGLIDMYCKCGDMDYGRRVFYTSVDRSVVSWTALMSGYASNGRLDQALRSLAWMQRDGVKPDVVTIATVLPVCARLKALKQGKEIHGYAVKNGYLAPNVSVVTSLMVMYSQCGALEQCCKLFDGMERRNVKSWTAMIDSYMKNQCWDEALMVFRSMAVSKHRPDSVAISRMLITCGELKALKLGKAIHGHILRRDFESIPFVSSETVRMYGKCREIEKAKLVYDVNPWKGPMTWTAVIEAYGDNSRYKEALDIFDEVESNGFTPNHHTFIVILTICDQAGLANEACRIFNSMTRRYNVKATEEHFSIIIGLLMRLRHTEQAERYISMRSLLC</sequence>
<evidence type="ECO:0008006" key="6">
    <source>
        <dbReference type="Google" id="ProtNLM"/>
    </source>
</evidence>
<dbReference type="Gene3D" id="1.25.40.10">
    <property type="entry name" value="Tetratricopeptide repeat domain"/>
    <property type="match status" value="5"/>
</dbReference>
<protein>
    <recommendedName>
        <fullName evidence="6">Pentatricopeptide repeat-containing protein</fullName>
    </recommendedName>
</protein>
<keyword evidence="5" id="KW-1185">Reference proteome</keyword>
<keyword evidence="1" id="KW-0677">Repeat</keyword>
<feature type="region of interest" description="Disordered" evidence="3">
    <location>
        <begin position="1"/>
        <end position="35"/>
    </location>
</feature>
<dbReference type="PROSITE" id="PS51375">
    <property type="entry name" value="PPR"/>
    <property type="match status" value="4"/>
</dbReference>
<evidence type="ECO:0000256" key="1">
    <source>
        <dbReference type="ARBA" id="ARBA00022737"/>
    </source>
</evidence>
<dbReference type="PANTHER" id="PTHR47926:SF354">
    <property type="entry name" value="REPEAT (PPR-LIKE) SUPERFAMILY PROTEIN, PUTATIVE-RELATED"/>
    <property type="match status" value="1"/>
</dbReference>
<feature type="repeat" description="PPR" evidence="2">
    <location>
        <begin position="367"/>
        <end position="401"/>
    </location>
</feature>
<feature type="repeat" description="PPR" evidence="2">
    <location>
        <begin position="469"/>
        <end position="503"/>
    </location>
</feature>
<name>A0AAP0P7B2_9MAGN</name>
<dbReference type="Proteomes" id="UP001419268">
    <property type="component" value="Unassembled WGS sequence"/>
</dbReference>
<gene>
    <name evidence="4" type="ORF">Scep_013320</name>
</gene>
<evidence type="ECO:0000313" key="4">
    <source>
        <dbReference type="EMBL" id="KAK9133792.1"/>
    </source>
</evidence>
<dbReference type="EMBL" id="JBBNAG010000005">
    <property type="protein sequence ID" value="KAK9133792.1"/>
    <property type="molecule type" value="Genomic_DNA"/>
</dbReference>
<dbReference type="InterPro" id="IPR046960">
    <property type="entry name" value="PPR_At4g14850-like_plant"/>
</dbReference>
<feature type="compositionally biased region" description="Low complexity" evidence="3">
    <location>
        <begin position="1"/>
        <end position="30"/>
    </location>
</feature>
<evidence type="ECO:0000256" key="3">
    <source>
        <dbReference type="SAM" id="MobiDB-lite"/>
    </source>
</evidence>
<evidence type="ECO:0000256" key="2">
    <source>
        <dbReference type="PROSITE-ProRule" id="PRU00708"/>
    </source>
</evidence>
<organism evidence="4 5">
    <name type="scientific">Stephania cephalantha</name>
    <dbReference type="NCBI Taxonomy" id="152367"/>
    <lineage>
        <taxon>Eukaryota</taxon>
        <taxon>Viridiplantae</taxon>
        <taxon>Streptophyta</taxon>
        <taxon>Embryophyta</taxon>
        <taxon>Tracheophyta</taxon>
        <taxon>Spermatophyta</taxon>
        <taxon>Magnoliopsida</taxon>
        <taxon>Ranunculales</taxon>
        <taxon>Menispermaceae</taxon>
        <taxon>Menispermoideae</taxon>
        <taxon>Cissampelideae</taxon>
        <taxon>Stephania</taxon>
    </lineage>
</organism>
<dbReference type="GO" id="GO:0003723">
    <property type="term" value="F:RNA binding"/>
    <property type="evidence" value="ECO:0007669"/>
    <property type="project" value="InterPro"/>
</dbReference>
<proteinExistence type="predicted"/>
<dbReference type="InterPro" id="IPR002885">
    <property type="entry name" value="PPR_rpt"/>
</dbReference>
<dbReference type="GO" id="GO:0009451">
    <property type="term" value="P:RNA modification"/>
    <property type="evidence" value="ECO:0007669"/>
    <property type="project" value="InterPro"/>
</dbReference>
<dbReference type="Pfam" id="PF01535">
    <property type="entry name" value="PPR"/>
    <property type="match status" value="5"/>
</dbReference>
<dbReference type="NCBIfam" id="TIGR00756">
    <property type="entry name" value="PPR"/>
    <property type="match status" value="5"/>
</dbReference>
<dbReference type="Pfam" id="PF13041">
    <property type="entry name" value="PPR_2"/>
    <property type="match status" value="2"/>
</dbReference>
<dbReference type="FunFam" id="1.25.40.10:FF:001058">
    <property type="entry name" value="Pentatricopeptide repeat-containing protein chloroplastic"/>
    <property type="match status" value="1"/>
</dbReference>
<evidence type="ECO:0000313" key="5">
    <source>
        <dbReference type="Proteomes" id="UP001419268"/>
    </source>
</evidence>
<dbReference type="PANTHER" id="PTHR47926">
    <property type="entry name" value="PENTATRICOPEPTIDE REPEAT-CONTAINING PROTEIN"/>
    <property type="match status" value="1"/>
</dbReference>
<comment type="caution">
    <text evidence="4">The sequence shown here is derived from an EMBL/GenBank/DDBJ whole genome shotgun (WGS) entry which is preliminary data.</text>
</comment>
<feature type="repeat" description="PPR" evidence="2">
    <location>
        <begin position="570"/>
        <end position="604"/>
    </location>
</feature>
<feature type="repeat" description="PPR" evidence="2">
    <location>
        <begin position="265"/>
        <end position="299"/>
    </location>
</feature>
<reference evidence="4 5" key="1">
    <citation type="submission" date="2024-01" db="EMBL/GenBank/DDBJ databases">
        <title>Genome assemblies of Stephania.</title>
        <authorList>
            <person name="Yang L."/>
        </authorList>
    </citation>
    <scope>NUCLEOTIDE SEQUENCE [LARGE SCALE GENOMIC DNA]</scope>
    <source>
        <strain evidence="4">JXDWG</strain>
        <tissue evidence="4">Leaf</tissue>
    </source>
</reference>
<dbReference type="AlphaFoldDB" id="A0AAP0P7B2"/>
<accession>A0AAP0P7B2</accession>
<dbReference type="FunFam" id="1.25.40.10:FF:000285">
    <property type="entry name" value="Pentatricopeptide repeat-containing protein, chloroplastic"/>
    <property type="match status" value="1"/>
</dbReference>
<dbReference type="InterPro" id="IPR011990">
    <property type="entry name" value="TPR-like_helical_dom_sf"/>
</dbReference>